<dbReference type="CDD" id="cd06503">
    <property type="entry name" value="ATP-synt_Fo_b"/>
    <property type="match status" value="1"/>
</dbReference>
<keyword evidence="8 13" id="KW-0472">Membrane</keyword>
<dbReference type="GO" id="GO:0012505">
    <property type="term" value="C:endomembrane system"/>
    <property type="evidence" value="ECO:0007669"/>
    <property type="project" value="UniProtKB-SubCell"/>
</dbReference>
<evidence type="ECO:0000256" key="4">
    <source>
        <dbReference type="ARBA" id="ARBA00022692"/>
    </source>
</evidence>
<keyword evidence="17" id="KW-1185">Reference proteome</keyword>
<evidence type="ECO:0000256" key="11">
    <source>
        <dbReference type="ARBA" id="ARBA00025614"/>
    </source>
</evidence>
<sequence length="194" mass="21859">MKIPRNLSFLSYIIIGILCIFFCGQAAFASEGGGDNWRHTYDLGMKWLNFAILAFVIYKFGKAPLMNFLHGQKNKLSVEIGEIEKDKSRINEKLKEIQAVLDKGEAHYAELKERIINQGLKSKADIIEQAKSHSQILIEASKQKVDNEILKAKRNFKAELIDAAIAIASEKLPTQITDDDNQKFIDNYLAGTAK</sequence>
<dbReference type="Proteomes" id="UP000663720">
    <property type="component" value="Chromosome"/>
</dbReference>
<dbReference type="Pfam" id="PF00430">
    <property type="entry name" value="ATP-synt_B"/>
    <property type="match status" value="1"/>
</dbReference>
<proteinExistence type="inferred from homology"/>
<dbReference type="RefSeq" id="WP_207690062.1">
    <property type="nucleotide sequence ID" value="NZ_CP061799.1"/>
</dbReference>
<evidence type="ECO:0000256" key="9">
    <source>
        <dbReference type="ARBA" id="ARBA00023310"/>
    </source>
</evidence>
<comment type="function">
    <text evidence="11">Component of the F(0) channel, it forms part of the peripheral stalk, linking F(1) to F(0). The b'-subunit is a diverged and duplicated form of b found in plants and photosynthetic bacteria.</text>
</comment>
<keyword evidence="5 13" id="KW-0375">Hydrogen ion transport</keyword>
<evidence type="ECO:0000256" key="13">
    <source>
        <dbReference type="HAMAP-Rule" id="MF_01398"/>
    </source>
</evidence>
<comment type="caution">
    <text evidence="13">Lacks conserved residue(s) required for the propagation of feature annotation.</text>
</comment>
<evidence type="ECO:0000256" key="6">
    <source>
        <dbReference type="ARBA" id="ARBA00022989"/>
    </source>
</evidence>
<evidence type="ECO:0000256" key="15">
    <source>
        <dbReference type="SAM" id="Coils"/>
    </source>
</evidence>
<feature type="transmembrane region" description="Helical" evidence="13">
    <location>
        <begin position="7"/>
        <end position="27"/>
    </location>
</feature>
<name>A0A975B3L9_9BACT</name>
<dbReference type="AlphaFoldDB" id="A0A975B3L9"/>
<keyword evidence="13" id="KW-1003">Cell membrane</keyword>
<evidence type="ECO:0000313" key="16">
    <source>
        <dbReference type="EMBL" id="QTA78168.1"/>
    </source>
</evidence>
<protein>
    <recommendedName>
        <fullName evidence="13">ATP synthase subunit b</fullName>
    </recommendedName>
    <alternativeName>
        <fullName evidence="13">ATP synthase F(0) sector subunit b</fullName>
    </alternativeName>
    <alternativeName>
        <fullName evidence="13">ATPase subunit I</fullName>
    </alternativeName>
    <alternativeName>
        <fullName evidence="13">F-type ATPase subunit b</fullName>
        <shortName evidence="13">F-ATPase subunit b</shortName>
    </alternativeName>
</protein>
<dbReference type="GO" id="GO:0046961">
    <property type="term" value="F:proton-transporting ATPase activity, rotational mechanism"/>
    <property type="evidence" value="ECO:0007669"/>
    <property type="project" value="TreeGrafter"/>
</dbReference>
<dbReference type="HAMAP" id="MF_01398">
    <property type="entry name" value="ATP_synth_b_bprime"/>
    <property type="match status" value="1"/>
</dbReference>
<feature type="coiled-coil region" evidence="15">
    <location>
        <begin position="73"/>
        <end position="114"/>
    </location>
</feature>
<evidence type="ECO:0000256" key="2">
    <source>
        <dbReference type="ARBA" id="ARBA00022448"/>
    </source>
</evidence>
<accession>A0A975B3L9</accession>
<evidence type="ECO:0000256" key="7">
    <source>
        <dbReference type="ARBA" id="ARBA00023065"/>
    </source>
</evidence>
<dbReference type="InterPro" id="IPR050059">
    <property type="entry name" value="ATP_synthase_B_chain"/>
</dbReference>
<dbReference type="GO" id="GO:0005886">
    <property type="term" value="C:plasma membrane"/>
    <property type="evidence" value="ECO:0007669"/>
    <property type="project" value="UniProtKB-SubCell"/>
</dbReference>
<keyword evidence="7 13" id="KW-0406">Ion transport</keyword>
<organism evidence="16 17">
    <name type="scientific">Desulfonema limicola</name>
    <dbReference type="NCBI Taxonomy" id="45656"/>
    <lineage>
        <taxon>Bacteria</taxon>
        <taxon>Pseudomonadati</taxon>
        <taxon>Thermodesulfobacteriota</taxon>
        <taxon>Desulfobacteria</taxon>
        <taxon>Desulfobacterales</taxon>
        <taxon>Desulfococcaceae</taxon>
        <taxon>Desulfonema</taxon>
    </lineage>
</organism>
<keyword evidence="6 13" id="KW-1133">Transmembrane helix</keyword>
<evidence type="ECO:0000256" key="12">
    <source>
        <dbReference type="ARBA" id="ARBA00037847"/>
    </source>
</evidence>
<dbReference type="InterPro" id="IPR002146">
    <property type="entry name" value="ATP_synth_b/b'su_bac/chlpt"/>
</dbReference>
<keyword evidence="9 13" id="KW-0066">ATP synthesis</keyword>
<dbReference type="KEGG" id="dli:dnl_03830"/>
<evidence type="ECO:0000256" key="1">
    <source>
        <dbReference type="ARBA" id="ARBA00005513"/>
    </source>
</evidence>
<dbReference type="GO" id="GO:0046933">
    <property type="term" value="F:proton-transporting ATP synthase activity, rotational mechanism"/>
    <property type="evidence" value="ECO:0007669"/>
    <property type="project" value="UniProtKB-UniRule"/>
</dbReference>
<reference evidence="16" key="1">
    <citation type="journal article" date="2021" name="Microb. Physiol.">
        <title>Proteogenomic Insights into the Physiology of Marine, Sulfate-Reducing, Filamentous Desulfonema limicola and Desulfonema magnum.</title>
        <authorList>
            <person name="Schnaars V."/>
            <person name="Wohlbrand L."/>
            <person name="Scheve S."/>
            <person name="Hinrichs C."/>
            <person name="Reinhardt R."/>
            <person name="Rabus R."/>
        </authorList>
    </citation>
    <scope>NUCLEOTIDE SEQUENCE</scope>
    <source>
        <strain evidence="16">5ac10</strain>
    </source>
</reference>
<evidence type="ECO:0000256" key="8">
    <source>
        <dbReference type="ARBA" id="ARBA00023136"/>
    </source>
</evidence>
<comment type="subcellular location">
    <subcellularLocation>
        <location evidence="13">Cell membrane</location>
        <topology evidence="13">Single-pass membrane protein</topology>
    </subcellularLocation>
    <subcellularLocation>
        <location evidence="12">Endomembrane system</location>
        <topology evidence="12">Single-pass membrane protein</topology>
    </subcellularLocation>
</comment>
<keyword evidence="4 13" id="KW-0812">Transmembrane</keyword>
<keyword evidence="3 13" id="KW-0138">CF(0)</keyword>
<evidence type="ECO:0000256" key="3">
    <source>
        <dbReference type="ARBA" id="ARBA00022547"/>
    </source>
</evidence>
<evidence type="ECO:0000256" key="14">
    <source>
        <dbReference type="RuleBase" id="RU003848"/>
    </source>
</evidence>
<comment type="similarity">
    <text evidence="1 13 14">Belongs to the ATPase B chain family.</text>
</comment>
<comment type="subunit">
    <text evidence="13">F-type ATPases have 2 components, F(1) - the catalytic core - and F(0) - the membrane proton channel. F(1) has five subunits: alpha(3), beta(3), gamma(1), delta(1), epsilon(1). F(0) has three main subunits: a(1), b(2) and c(10-14). The alpha and beta chains form an alternating ring which encloses part of the gamma chain. F(1) is attached to F(0) by a central stalk formed by the gamma and epsilon chains, while a peripheral stalk is formed by the delta and b chains.</text>
</comment>
<dbReference type="PANTHER" id="PTHR33445:SF1">
    <property type="entry name" value="ATP SYNTHASE SUBUNIT B"/>
    <property type="match status" value="1"/>
</dbReference>
<feature type="transmembrane region" description="Helical" evidence="13">
    <location>
        <begin position="47"/>
        <end position="65"/>
    </location>
</feature>
<keyword evidence="2 13" id="KW-0813">Transport</keyword>
<dbReference type="GO" id="GO:0045259">
    <property type="term" value="C:proton-transporting ATP synthase complex"/>
    <property type="evidence" value="ECO:0007669"/>
    <property type="project" value="UniProtKB-KW"/>
</dbReference>
<comment type="function">
    <text evidence="10 13">F(1)F(0) ATP synthase produces ATP from ADP in the presence of a proton or sodium gradient. F-type ATPases consist of two structural domains, F(1) containing the extramembraneous catalytic core and F(0) containing the membrane proton channel, linked together by a central stalk and a peripheral stalk. During catalysis, ATP synthesis in the catalytic domain of F(1) is coupled via a rotary mechanism of the central stalk subunits to proton translocation.</text>
</comment>
<dbReference type="EMBL" id="CP061799">
    <property type="protein sequence ID" value="QTA78168.1"/>
    <property type="molecule type" value="Genomic_DNA"/>
</dbReference>
<evidence type="ECO:0000256" key="5">
    <source>
        <dbReference type="ARBA" id="ARBA00022781"/>
    </source>
</evidence>
<keyword evidence="15" id="KW-0175">Coiled coil</keyword>
<evidence type="ECO:0000313" key="17">
    <source>
        <dbReference type="Proteomes" id="UP000663720"/>
    </source>
</evidence>
<evidence type="ECO:0000256" key="10">
    <source>
        <dbReference type="ARBA" id="ARBA00025198"/>
    </source>
</evidence>
<dbReference type="PANTHER" id="PTHR33445">
    <property type="entry name" value="ATP SYNTHASE SUBUNIT B', CHLOROPLASTIC"/>
    <property type="match status" value="1"/>
</dbReference>
<gene>
    <name evidence="16" type="primary">atpF1</name>
    <name evidence="13" type="synonym">atpF</name>
    <name evidence="16" type="ORF">dnl_03830</name>
</gene>